<feature type="signal peptide" evidence="5">
    <location>
        <begin position="1"/>
        <end position="22"/>
    </location>
</feature>
<keyword evidence="3 5" id="KW-0732">Signal</keyword>
<comment type="subcellular location">
    <subcellularLocation>
        <location evidence="1">Fimbrium</location>
    </subcellularLocation>
</comment>
<dbReference type="InterPro" id="IPR008966">
    <property type="entry name" value="Adhesion_dom_sf"/>
</dbReference>
<dbReference type="Proteomes" id="UP000594467">
    <property type="component" value="Chromosome"/>
</dbReference>
<dbReference type="InterPro" id="IPR050263">
    <property type="entry name" value="Bact_Fimbrial_Adh_Pro"/>
</dbReference>
<dbReference type="GO" id="GO:0043709">
    <property type="term" value="P:cell adhesion involved in single-species biofilm formation"/>
    <property type="evidence" value="ECO:0007669"/>
    <property type="project" value="TreeGrafter"/>
</dbReference>
<evidence type="ECO:0000313" key="6">
    <source>
        <dbReference type="EMBL" id="QPL33187.1"/>
    </source>
</evidence>
<dbReference type="InterPro" id="IPR036937">
    <property type="entry name" value="Adhesion_dom_fimbrial_sf"/>
</dbReference>
<dbReference type="PANTHER" id="PTHR33420">
    <property type="entry name" value="FIMBRIAL SUBUNIT ELFA-RELATED"/>
    <property type="match status" value="1"/>
</dbReference>
<evidence type="ECO:0000256" key="2">
    <source>
        <dbReference type="ARBA" id="ARBA00006671"/>
    </source>
</evidence>
<evidence type="ECO:0000256" key="5">
    <source>
        <dbReference type="SAM" id="SignalP"/>
    </source>
</evidence>
<dbReference type="InterPro" id="IPR039458">
    <property type="entry name" value="FimA-like"/>
</dbReference>
<dbReference type="Pfam" id="PF16970">
    <property type="entry name" value="FimA"/>
    <property type="match status" value="1"/>
</dbReference>
<accession>A0A9Q6VRS5</accession>
<dbReference type="AlphaFoldDB" id="A0A9Q6VRS5"/>
<dbReference type="Gene3D" id="2.60.40.1090">
    <property type="entry name" value="Fimbrial-type adhesion domain"/>
    <property type="match status" value="1"/>
</dbReference>
<protein>
    <submittedName>
        <fullName evidence="6">Type 1 fimbrial protein</fullName>
    </submittedName>
</protein>
<feature type="chain" id="PRO_5040424889" evidence="5">
    <location>
        <begin position="23"/>
        <end position="174"/>
    </location>
</feature>
<proteinExistence type="inferred from homology"/>
<dbReference type="EMBL" id="CP065202">
    <property type="protein sequence ID" value="QPL33187.1"/>
    <property type="molecule type" value="Genomic_DNA"/>
</dbReference>
<keyword evidence="4" id="KW-0281">Fimbrium</keyword>
<evidence type="ECO:0000256" key="1">
    <source>
        <dbReference type="ARBA" id="ARBA00004561"/>
    </source>
</evidence>
<dbReference type="GO" id="GO:0009289">
    <property type="term" value="C:pilus"/>
    <property type="evidence" value="ECO:0007669"/>
    <property type="project" value="UniProtKB-SubCell"/>
</dbReference>
<dbReference type="SUPFAM" id="SSF49401">
    <property type="entry name" value="Bacterial adhesins"/>
    <property type="match status" value="1"/>
</dbReference>
<gene>
    <name evidence="6" type="ORF">I5R27_08915</name>
</gene>
<evidence type="ECO:0000256" key="4">
    <source>
        <dbReference type="ARBA" id="ARBA00023263"/>
    </source>
</evidence>
<reference evidence="6 7" key="1">
    <citation type="submission" date="2020-11" db="EMBL/GenBank/DDBJ databases">
        <title>The Complete Genome of Pseudomonas fragi A13BB.</title>
        <authorList>
            <person name="Awolope O.K."/>
            <person name="O'Driscoll N.H."/>
            <person name="Di Salvo A."/>
            <person name="Lamb A.J."/>
        </authorList>
    </citation>
    <scope>NUCLEOTIDE SEQUENCE [LARGE SCALE GENOMIC DNA]</scope>
    <source>
        <strain evidence="6 7">A13BB</strain>
    </source>
</reference>
<name>A0A9Q6VRS5_PSEFR</name>
<organism evidence="6 7">
    <name type="scientific">Pseudomonas fragi</name>
    <dbReference type="NCBI Taxonomy" id="296"/>
    <lineage>
        <taxon>Bacteria</taxon>
        <taxon>Pseudomonadati</taxon>
        <taxon>Pseudomonadota</taxon>
        <taxon>Gammaproteobacteria</taxon>
        <taxon>Pseudomonadales</taxon>
        <taxon>Pseudomonadaceae</taxon>
        <taxon>Pseudomonas</taxon>
    </lineage>
</organism>
<evidence type="ECO:0000313" key="7">
    <source>
        <dbReference type="Proteomes" id="UP000594467"/>
    </source>
</evidence>
<dbReference type="PANTHER" id="PTHR33420:SF3">
    <property type="entry name" value="FIMBRIAL SUBUNIT ELFA"/>
    <property type="match status" value="1"/>
</dbReference>
<sequence>MKKTLQSLLITSALAASMSAFAVDGTVNFTGEVTAQTCRIDGATGAATKNVTLPKVSTSALSTVGQVAGRTKITFALSQCSEDTGVSVRFEPGPTVSAATGNLLNQTSGGSNAQIQLLNSDFGIINASTNTGHITTNIAQGNATLTYYAQYVAATAAATAGIVSSSVQYSLAYN</sequence>
<evidence type="ECO:0000256" key="3">
    <source>
        <dbReference type="ARBA" id="ARBA00022729"/>
    </source>
</evidence>
<comment type="similarity">
    <text evidence="2">Belongs to the fimbrial protein family.</text>
</comment>